<evidence type="ECO:0000313" key="1">
    <source>
        <dbReference type="EMBL" id="KAK7008052.1"/>
    </source>
</evidence>
<keyword evidence="2" id="KW-1185">Reference proteome</keyword>
<dbReference type="EMBL" id="JAWWNJ010000069">
    <property type="protein sequence ID" value="KAK7008052.1"/>
    <property type="molecule type" value="Genomic_DNA"/>
</dbReference>
<dbReference type="AlphaFoldDB" id="A0AAW0AGS1"/>
<evidence type="ECO:0000313" key="2">
    <source>
        <dbReference type="Proteomes" id="UP001362999"/>
    </source>
</evidence>
<protein>
    <submittedName>
        <fullName evidence="1">Uncharacterized protein</fullName>
    </submittedName>
</protein>
<name>A0AAW0AGS1_9AGAR</name>
<sequence>MSPNPGLNTEFYEMLETHLPLLAARSPTLTRFDFRLPSHPLAGIPVGAIVDIIASIPGVTHVTVYGVYSYIISDEAFARRSSQVKRPLEMRTLEVRTYQGVQLLTSALLAQHTLPNLNALTLRAGLDPIVEFVQRVGDQLDSLTLSFLEAPRAVPTIGRFIRYTTKLQNLQVFLLEPSPILNILSVLPAYNWDTISFVLINEDPRTVIHWRGIDHALTDVRFSSLRRFLLNRIKGVADTTPVLIPETRVYMPLANKRGLFG</sequence>
<dbReference type="Proteomes" id="UP001362999">
    <property type="component" value="Unassembled WGS sequence"/>
</dbReference>
<organism evidence="1 2">
    <name type="scientific">Favolaschia claudopus</name>
    <dbReference type="NCBI Taxonomy" id="2862362"/>
    <lineage>
        <taxon>Eukaryota</taxon>
        <taxon>Fungi</taxon>
        <taxon>Dikarya</taxon>
        <taxon>Basidiomycota</taxon>
        <taxon>Agaricomycotina</taxon>
        <taxon>Agaricomycetes</taxon>
        <taxon>Agaricomycetidae</taxon>
        <taxon>Agaricales</taxon>
        <taxon>Marasmiineae</taxon>
        <taxon>Mycenaceae</taxon>
        <taxon>Favolaschia</taxon>
    </lineage>
</organism>
<reference evidence="1 2" key="1">
    <citation type="journal article" date="2024" name="J Genomics">
        <title>Draft genome sequencing and assembly of Favolaschia claudopus CIRM-BRFM 2984 isolated from oak limbs.</title>
        <authorList>
            <person name="Navarro D."/>
            <person name="Drula E."/>
            <person name="Chaduli D."/>
            <person name="Cazenave R."/>
            <person name="Ahrendt S."/>
            <person name="Wang J."/>
            <person name="Lipzen A."/>
            <person name="Daum C."/>
            <person name="Barry K."/>
            <person name="Grigoriev I.V."/>
            <person name="Favel A."/>
            <person name="Rosso M.N."/>
            <person name="Martin F."/>
        </authorList>
    </citation>
    <scope>NUCLEOTIDE SEQUENCE [LARGE SCALE GENOMIC DNA]</scope>
    <source>
        <strain evidence="1 2">CIRM-BRFM 2984</strain>
    </source>
</reference>
<comment type="caution">
    <text evidence="1">The sequence shown here is derived from an EMBL/GenBank/DDBJ whole genome shotgun (WGS) entry which is preliminary data.</text>
</comment>
<gene>
    <name evidence="1" type="ORF">R3P38DRAFT_2552338</name>
</gene>
<accession>A0AAW0AGS1</accession>
<proteinExistence type="predicted"/>